<evidence type="ECO:0000256" key="8">
    <source>
        <dbReference type="ARBA" id="ARBA00022989"/>
    </source>
</evidence>
<evidence type="ECO:0000259" key="14">
    <source>
        <dbReference type="Pfam" id="PF08263"/>
    </source>
</evidence>
<dbReference type="FunFam" id="3.80.10.10:FF:000470">
    <property type="entry name" value="LRR receptor-like serine/threonine-protein kinase RPK2"/>
    <property type="match status" value="1"/>
</dbReference>
<keyword evidence="5 12" id="KW-0812">Transmembrane</keyword>
<dbReference type="AlphaFoldDB" id="A0AAD8S231"/>
<dbReference type="Pfam" id="PF13855">
    <property type="entry name" value="LRR_8"/>
    <property type="match status" value="1"/>
</dbReference>
<gene>
    <name evidence="15" type="ORF">QYE76_062121</name>
</gene>
<feature type="domain" description="Leucine-rich repeat-containing N-terminal plant-type" evidence="14">
    <location>
        <begin position="42"/>
        <end position="79"/>
    </location>
</feature>
<evidence type="ECO:0000256" key="10">
    <source>
        <dbReference type="ARBA" id="ARBA00023170"/>
    </source>
</evidence>
<evidence type="ECO:0000256" key="9">
    <source>
        <dbReference type="ARBA" id="ARBA00023136"/>
    </source>
</evidence>
<dbReference type="FunFam" id="3.80.10.10:FF:000403">
    <property type="entry name" value="Receptor-like protein 2"/>
    <property type="match status" value="1"/>
</dbReference>
<dbReference type="Pfam" id="PF00560">
    <property type="entry name" value="LRR_1"/>
    <property type="match status" value="9"/>
</dbReference>
<dbReference type="InterPro" id="IPR053211">
    <property type="entry name" value="DNA_repair-toleration"/>
</dbReference>
<dbReference type="SUPFAM" id="SSF52058">
    <property type="entry name" value="L domain-like"/>
    <property type="match status" value="2"/>
</dbReference>
<evidence type="ECO:0000313" key="15">
    <source>
        <dbReference type="EMBL" id="KAK1644316.1"/>
    </source>
</evidence>
<dbReference type="PANTHER" id="PTHR48060">
    <property type="entry name" value="DNA DAMAGE-REPAIR/TOLERATION PROTEIN DRT100"/>
    <property type="match status" value="1"/>
</dbReference>
<keyword evidence="7" id="KW-0677">Repeat</keyword>
<dbReference type="PANTHER" id="PTHR48060:SF19">
    <property type="entry name" value="LEUCINE-RICH REPEAT-CONTAINING N-TERMINAL PLANT-TYPE DOMAIN-CONTAINING PROTEIN"/>
    <property type="match status" value="1"/>
</dbReference>
<keyword evidence="3" id="KW-1003">Cell membrane</keyword>
<keyword evidence="4" id="KW-0433">Leucine-rich repeat</keyword>
<comment type="subcellular location">
    <subcellularLocation>
        <location evidence="1">Cell membrane</location>
        <topology evidence="1">Single-pass type I membrane protein</topology>
    </subcellularLocation>
</comment>
<evidence type="ECO:0000256" key="6">
    <source>
        <dbReference type="ARBA" id="ARBA00022729"/>
    </source>
</evidence>
<dbReference type="Proteomes" id="UP001231189">
    <property type="component" value="Unassembled WGS sequence"/>
</dbReference>
<dbReference type="GO" id="GO:0051606">
    <property type="term" value="P:detection of stimulus"/>
    <property type="evidence" value="ECO:0007669"/>
    <property type="project" value="UniProtKB-ARBA"/>
</dbReference>
<evidence type="ECO:0000256" key="3">
    <source>
        <dbReference type="ARBA" id="ARBA00022475"/>
    </source>
</evidence>
<reference evidence="15" key="1">
    <citation type="submission" date="2023-07" db="EMBL/GenBank/DDBJ databases">
        <title>A chromosome-level genome assembly of Lolium multiflorum.</title>
        <authorList>
            <person name="Chen Y."/>
            <person name="Copetti D."/>
            <person name="Kolliker R."/>
            <person name="Studer B."/>
        </authorList>
    </citation>
    <scope>NUCLEOTIDE SEQUENCE</scope>
    <source>
        <strain evidence="15">02402/16</strain>
        <tissue evidence="15">Leaf</tissue>
    </source>
</reference>
<dbReference type="InterPro" id="IPR003591">
    <property type="entry name" value="Leu-rich_rpt_typical-subtyp"/>
</dbReference>
<feature type="signal peptide" evidence="13">
    <location>
        <begin position="1"/>
        <end position="36"/>
    </location>
</feature>
<evidence type="ECO:0000256" key="12">
    <source>
        <dbReference type="SAM" id="Phobius"/>
    </source>
</evidence>
<dbReference type="GO" id="GO:0005886">
    <property type="term" value="C:plasma membrane"/>
    <property type="evidence" value="ECO:0007669"/>
    <property type="project" value="UniProtKB-SubCell"/>
</dbReference>
<dbReference type="FunFam" id="3.80.10.10:FF:000041">
    <property type="entry name" value="LRR receptor-like serine/threonine-protein kinase ERECTA"/>
    <property type="match status" value="1"/>
</dbReference>
<evidence type="ECO:0000256" key="4">
    <source>
        <dbReference type="ARBA" id="ARBA00022614"/>
    </source>
</evidence>
<evidence type="ECO:0000256" key="2">
    <source>
        <dbReference type="ARBA" id="ARBA00009592"/>
    </source>
</evidence>
<keyword evidence="8 12" id="KW-1133">Transmembrane helix</keyword>
<dbReference type="PRINTS" id="PR00019">
    <property type="entry name" value="LEURICHRPT"/>
</dbReference>
<comment type="caution">
    <text evidence="15">The sequence shown here is derived from an EMBL/GenBank/DDBJ whole genome shotgun (WGS) entry which is preliminary data.</text>
</comment>
<name>A0AAD8S231_LOLMU</name>
<accession>A0AAD8S231</accession>
<feature type="chain" id="PRO_5042147997" description="Leucine-rich repeat-containing N-terminal plant-type domain-containing protein" evidence="13">
    <location>
        <begin position="37"/>
        <end position="720"/>
    </location>
</feature>
<keyword evidence="6 13" id="KW-0732">Signal</keyword>
<evidence type="ECO:0000256" key="11">
    <source>
        <dbReference type="ARBA" id="ARBA00023180"/>
    </source>
</evidence>
<keyword evidence="11" id="KW-0325">Glycoprotein</keyword>
<dbReference type="InterPro" id="IPR001611">
    <property type="entry name" value="Leu-rich_rpt"/>
</dbReference>
<dbReference type="InterPro" id="IPR013210">
    <property type="entry name" value="LRR_N_plant-typ"/>
</dbReference>
<evidence type="ECO:0000256" key="13">
    <source>
        <dbReference type="SAM" id="SignalP"/>
    </source>
</evidence>
<proteinExistence type="inferred from homology"/>
<dbReference type="Pfam" id="PF08263">
    <property type="entry name" value="LRRNT_2"/>
    <property type="match status" value="1"/>
</dbReference>
<dbReference type="FunFam" id="3.80.10.10:FF:000213">
    <property type="entry name" value="Tyrosine-sulfated glycopeptide receptor 1"/>
    <property type="match status" value="1"/>
</dbReference>
<comment type="similarity">
    <text evidence="2">Belongs to the RLP family.</text>
</comment>
<evidence type="ECO:0000313" key="16">
    <source>
        <dbReference type="Proteomes" id="UP001231189"/>
    </source>
</evidence>
<keyword evidence="9 12" id="KW-0472">Membrane</keyword>
<dbReference type="Gene3D" id="3.80.10.10">
    <property type="entry name" value="Ribonuclease Inhibitor"/>
    <property type="match status" value="4"/>
</dbReference>
<keyword evidence="10" id="KW-0675">Receptor</keyword>
<organism evidence="15 16">
    <name type="scientific">Lolium multiflorum</name>
    <name type="common">Italian ryegrass</name>
    <name type="synonym">Lolium perenne subsp. multiflorum</name>
    <dbReference type="NCBI Taxonomy" id="4521"/>
    <lineage>
        <taxon>Eukaryota</taxon>
        <taxon>Viridiplantae</taxon>
        <taxon>Streptophyta</taxon>
        <taxon>Embryophyta</taxon>
        <taxon>Tracheophyta</taxon>
        <taxon>Spermatophyta</taxon>
        <taxon>Magnoliopsida</taxon>
        <taxon>Liliopsida</taxon>
        <taxon>Poales</taxon>
        <taxon>Poaceae</taxon>
        <taxon>BOP clade</taxon>
        <taxon>Pooideae</taxon>
        <taxon>Poodae</taxon>
        <taxon>Poeae</taxon>
        <taxon>Poeae Chloroplast Group 2 (Poeae type)</taxon>
        <taxon>Loliodinae</taxon>
        <taxon>Loliinae</taxon>
        <taxon>Lolium</taxon>
    </lineage>
</organism>
<evidence type="ECO:0000256" key="1">
    <source>
        <dbReference type="ARBA" id="ARBA00004251"/>
    </source>
</evidence>
<evidence type="ECO:0000256" key="7">
    <source>
        <dbReference type="ARBA" id="ARBA00022737"/>
    </source>
</evidence>
<feature type="transmembrane region" description="Helical" evidence="12">
    <location>
        <begin position="694"/>
        <end position="715"/>
    </location>
</feature>
<dbReference type="InterPro" id="IPR032675">
    <property type="entry name" value="LRR_dom_sf"/>
</dbReference>
<dbReference type="EMBL" id="JAUUTY010000004">
    <property type="protein sequence ID" value="KAK1644316.1"/>
    <property type="molecule type" value="Genomic_DNA"/>
</dbReference>
<protein>
    <recommendedName>
        <fullName evidence="14">Leucine-rich repeat-containing N-terminal plant-type domain-containing protein</fullName>
    </recommendedName>
</protein>
<keyword evidence="16" id="KW-1185">Reference proteome</keyword>
<evidence type="ECO:0000256" key="5">
    <source>
        <dbReference type="ARBA" id="ARBA00022692"/>
    </source>
</evidence>
<sequence length="720" mass="78998">MHSTRTSRDEVPMHFFSIALIVLQLILLQIFSASSAHSCTVQEKHYLLQFLDGLSQDGGLATSWRNGTDCCKWEGVTCNRGGVIIEVSLASRGLEGCISPYLAGLTSLLRVNLSHNSFSGGLPLELVYSSSIIVLDVSFSRLNGVLHELPSSVTSARPLQVLNISSNQLTAEFPSSTWNVMRNLVVLNASNNSFTGCIPPSLCLSPSLAILDLCYNQLSGSVPAALGNCSNLKVLKVGNNKLSGTLLAELFHATSLEHLSFPNDGLQGELDGENIVKLSNLVTLDLGGNKFSGKIPGTIGQLKRLEELYLGSNNMSGELPSTLSNCTNLIIIDLMINNISGDLGRVNFSTLHSLKHLDLMRNNFSGMVPESIYSCRNLIALRLSLNHVHGEISPRIGNLHLSYLSLARNPFTNIMKAFHVFKSFRNITTLILAQNFMNEAMPQDETIYSFQNLQYINMADSSLTGNLPVWLSKLRNLKILRLSNNRLSGPMPAWINCLNSLFYLDLSNNSFTGKIPITLMEISVLTSDKTSTYLDPGHLELPVFRGNLSRQYHVLTAFPKFLNLSTNNFTGVIPPEVGQLKVLSQVDFSCNRLYGDIPPSICNLTKLEVLDLSDNYLTGEIPATLGNLYFLSAFNISNNDLEGPVPTGGQLSTFPQSSFDGNPKLCGAMLIHHCSSVGTDPVCVISTKQHSNRIIFFIAYGLFFGVGVLYDRLVFYRYFG</sequence>
<dbReference type="SMART" id="SM00369">
    <property type="entry name" value="LRR_TYP"/>
    <property type="match status" value="6"/>
</dbReference>